<dbReference type="KEGG" id="nta:107824294"/>
<evidence type="ECO:0000313" key="2">
    <source>
        <dbReference type="RefSeq" id="XP_016506528.1"/>
    </source>
</evidence>
<dbReference type="OrthoDB" id="1244413at2759"/>
<sequence>MNLKRVFVFAIFFMYMTVANVEANVDESKICCKALCRLTCLTSVEPVFCSHPCLKRCKIPSIYEAMIHNTSCYEQCSNITADEKKMEDCFDACTTKYYKSKKLGN</sequence>
<accession>A0A1S4CZF2</accession>
<organism evidence="2">
    <name type="scientific">Nicotiana tabacum</name>
    <name type="common">Common tobacco</name>
    <dbReference type="NCBI Taxonomy" id="4097"/>
    <lineage>
        <taxon>Eukaryota</taxon>
        <taxon>Viridiplantae</taxon>
        <taxon>Streptophyta</taxon>
        <taxon>Embryophyta</taxon>
        <taxon>Tracheophyta</taxon>
        <taxon>Spermatophyta</taxon>
        <taxon>Magnoliopsida</taxon>
        <taxon>eudicotyledons</taxon>
        <taxon>Gunneridae</taxon>
        <taxon>Pentapetalae</taxon>
        <taxon>asterids</taxon>
        <taxon>lamiids</taxon>
        <taxon>Solanales</taxon>
        <taxon>Solanaceae</taxon>
        <taxon>Nicotianoideae</taxon>
        <taxon>Nicotianeae</taxon>
        <taxon>Nicotiana</taxon>
    </lineage>
</organism>
<proteinExistence type="predicted"/>
<name>A0A1S4CZF2_TOBAC</name>
<dbReference type="PaxDb" id="4097-A0A1S4CZF2"/>
<keyword evidence="1" id="KW-0732">Signal</keyword>
<evidence type="ECO:0000256" key="1">
    <source>
        <dbReference type="SAM" id="SignalP"/>
    </source>
</evidence>
<dbReference type="AlphaFoldDB" id="A0A1S4CZF2"/>
<feature type="chain" id="PRO_5010346507" description="Thionin-like protein 2" evidence="1">
    <location>
        <begin position="24"/>
        <end position="105"/>
    </location>
</feature>
<evidence type="ECO:0008006" key="3">
    <source>
        <dbReference type="Google" id="ProtNLM"/>
    </source>
</evidence>
<gene>
    <name evidence="2" type="primary">LOC107824294</name>
</gene>
<feature type="signal peptide" evidence="1">
    <location>
        <begin position="1"/>
        <end position="23"/>
    </location>
</feature>
<protein>
    <recommendedName>
        <fullName evidence="3">Thionin-like protein 2</fullName>
    </recommendedName>
</protein>
<dbReference type="RefSeq" id="XP_016506528.1">
    <property type="nucleotide sequence ID" value="XM_016651042.1"/>
</dbReference>
<reference evidence="2" key="1">
    <citation type="submission" date="2025-08" db="UniProtKB">
        <authorList>
            <consortium name="RefSeq"/>
        </authorList>
    </citation>
    <scope>IDENTIFICATION</scope>
</reference>